<dbReference type="AlphaFoldDB" id="A0A318H8Y6"/>
<dbReference type="Proteomes" id="UP000247811">
    <property type="component" value="Unassembled WGS sequence"/>
</dbReference>
<accession>A0A318H8Y6</accession>
<evidence type="ECO:0000313" key="3">
    <source>
        <dbReference type="Proteomes" id="UP000247811"/>
    </source>
</evidence>
<dbReference type="EMBL" id="QJJS01000002">
    <property type="protein sequence ID" value="PXW98578.1"/>
    <property type="molecule type" value="Genomic_DNA"/>
</dbReference>
<feature type="compositionally biased region" description="Basic residues" evidence="1">
    <location>
        <begin position="143"/>
        <end position="154"/>
    </location>
</feature>
<organism evidence="2 3">
    <name type="scientific">Sphaerotilus hippei</name>
    <dbReference type="NCBI Taxonomy" id="744406"/>
    <lineage>
        <taxon>Bacteria</taxon>
        <taxon>Pseudomonadati</taxon>
        <taxon>Pseudomonadota</taxon>
        <taxon>Betaproteobacteria</taxon>
        <taxon>Burkholderiales</taxon>
        <taxon>Sphaerotilaceae</taxon>
        <taxon>Sphaerotilus</taxon>
    </lineage>
</organism>
<dbReference type="InterPro" id="IPR036597">
    <property type="entry name" value="Fido-like_dom_sf"/>
</dbReference>
<evidence type="ECO:0000313" key="2">
    <source>
        <dbReference type="EMBL" id="PXW98578.1"/>
    </source>
</evidence>
<comment type="caution">
    <text evidence="2">The sequence shown here is derived from an EMBL/GenBank/DDBJ whole genome shotgun (WGS) entry which is preliminary data.</text>
</comment>
<dbReference type="RefSeq" id="WP_211317466.1">
    <property type="nucleotide sequence ID" value="NZ_QJJS01000002.1"/>
</dbReference>
<evidence type="ECO:0008006" key="4">
    <source>
        <dbReference type="Google" id="ProtNLM"/>
    </source>
</evidence>
<sequence length="173" mass="20105">MTDRYQVTGAEGEFEPGSNEQVLRNRVGIQSPDDMADLELGLLAQFYDEVLFDRFPDRQLLVQDLKSWHHLWLGNVYSWAGQERSVNMVKSGFMFAAAGQISRLLDEFEVRYLMRLGTSQARLHRSDSRRTFRPLRPDGPAGRRGHGRQRRRPQRASLMWAKRSEGWRSFCSS</sequence>
<keyword evidence="3" id="KW-1185">Reference proteome</keyword>
<name>A0A318H8Y6_9BURK</name>
<proteinExistence type="predicted"/>
<dbReference type="SUPFAM" id="SSF140931">
    <property type="entry name" value="Fic-like"/>
    <property type="match status" value="1"/>
</dbReference>
<feature type="region of interest" description="Disordered" evidence="1">
    <location>
        <begin position="124"/>
        <end position="155"/>
    </location>
</feature>
<protein>
    <recommendedName>
        <fullName evidence="4">Fic/DOC family protein</fullName>
    </recommendedName>
</protein>
<dbReference type="Gene3D" id="1.10.3290.10">
    <property type="entry name" value="Fido-like domain"/>
    <property type="match status" value="1"/>
</dbReference>
<reference evidence="2 3" key="1">
    <citation type="submission" date="2018-05" db="EMBL/GenBank/DDBJ databases">
        <title>Genomic Encyclopedia of Type Strains, Phase IV (KMG-IV): sequencing the most valuable type-strain genomes for metagenomic binning, comparative biology and taxonomic classification.</title>
        <authorList>
            <person name="Goeker M."/>
        </authorList>
    </citation>
    <scope>NUCLEOTIDE SEQUENCE [LARGE SCALE GENOMIC DNA]</scope>
    <source>
        <strain evidence="2 3">DSM 566</strain>
    </source>
</reference>
<gene>
    <name evidence="2" type="ORF">C7444_10255</name>
</gene>
<evidence type="ECO:0000256" key="1">
    <source>
        <dbReference type="SAM" id="MobiDB-lite"/>
    </source>
</evidence>